<dbReference type="EMBL" id="RCMG01000007">
    <property type="protein sequence ID" value="KAG2868869.1"/>
    <property type="molecule type" value="Genomic_DNA"/>
</dbReference>
<feature type="transmembrane region" description="Helical" evidence="6">
    <location>
        <begin position="109"/>
        <end position="127"/>
    </location>
</feature>
<evidence type="ECO:0000256" key="2">
    <source>
        <dbReference type="ARBA" id="ARBA00022692"/>
    </source>
</evidence>
<dbReference type="GO" id="GO:0017022">
    <property type="term" value="F:myosin binding"/>
    <property type="evidence" value="ECO:0007669"/>
    <property type="project" value="InterPro"/>
</dbReference>
<feature type="domain" description="Myosin-binding" evidence="7">
    <location>
        <begin position="193"/>
        <end position="249"/>
    </location>
</feature>
<dbReference type="VEuPathDB" id="FungiDB:PC110_g3875"/>
<feature type="region of interest" description="Disordered" evidence="5">
    <location>
        <begin position="401"/>
        <end position="425"/>
    </location>
</feature>
<dbReference type="Proteomes" id="UP000251314">
    <property type="component" value="Unassembled WGS sequence"/>
</dbReference>
<accession>A0A329STE5</accession>
<dbReference type="EMBL" id="RCMI01000012">
    <property type="protein sequence ID" value="KAG2943122.1"/>
    <property type="molecule type" value="Genomic_DNA"/>
</dbReference>
<evidence type="ECO:0000313" key="9">
    <source>
        <dbReference type="EMBL" id="KAG2943122.1"/>
    </source>
</evidence>
<evidence type="ECO:0000256" key="6">
    <source>
        <dbReference type="SAM" id="Phobius"/>
    </source>
</evidence>
<evidence type="ECO:0000256" key="4">
    <source>
        <dbReference type="ARBA" id="ARBA00023136"/>
    </source>
</evidence>
<dbReference type="EMBL" id="RCML01000066">
    <property type="protein sequence ID" value="KAG2993949.1"/>
    <property type="molecule type" value="Genomic_DNA"/>
</dbReference>
<dbReference type="EMBL" id="RCMK01000014">
    <property type="protein sequence ID" value="KAG2954417.1"/>
    <property type="molecule type" value="Genomic_DNA"/>
</dbReference>
<evidence type="ECO:0000256" key="3">
    <source>
        <dbReference type="ARBA" id="ARBA00022989"/>
    </source>
</evidence>
<dbReference type="InterPro" id="IPR026859">
    <property type="entry name" value="Myosin-bd"/>
</dbReference>
<gene>
    <name evidence="13" type="ORF">PC110_g3875</name>
    <name evidence="8" type="ORF">PC113_g726</name>
    <name evidence="9" type="ORF">PC115_g1042</name>
    <name evidence="10" type="ORF">PC117_g1265</name>
    <name evidence="11" type="ORF">PC118_g3756</name>
    <name evidence="12" type="ORF">PC129_g2629</name>
</gene>
<sequence>MEIAVTSSSPLGQYLAELEADGGESMAHLLSGPRPATSRKRPIRGTEREARAWGWMQLVQSLQRRVELVAVRRLLPELCVFHPTIREELQQALSDVVAFEMLSEARGGWWTRYIAVVGVLSGVQVAVEEVWRVCAGAGGTMVVVIVAVAAGCESGGVFVLHTMEWVVAIAVFVLLGMELSVRLLFAWYAHRSGRLVGSLNGFLVALETFNQTYTGSLTLVKRAELASRGYRLGAGLLPPIGRLEASSKESGSSDEGAAVSAAKSRLRCLPLRRKLRALNDQLQMRASAFVQEGEQTMNTRIQNPAGEDDILDEQAPSLLLTALAKQRNRAVLLLENAVNAALVRSMARACSSRDNKVGCSLIHMLGSHRVAVDQLIKALSVWIADLEAWNTTKDPVALLTSDSTKRQHQHQQLTPSGPDDPHLKSAATQLQDVRSMAETLTALAIAAQYELLSADSAAESLCSSRDAMRSMIEQLQEAWGNYDNALNALNGGENPQDTGADEEAEAEDCKSKPTEVVVPSSAVAPEDPNCTFVFTGTSTGDDSFDLLALLKQQEADTTAASSGPTPHFVRELRDVLAHRVAHRRPGLTKQVDHDPPMSSTSPVLKVPYAAKEILPPPPAAGGMFALPRAPPCGGPRRPPASAALPAATVSPTLSRDNRLSGAVATAFNLELEALLQRTQSSQQQNSIDCLGDTAEESEGILLVPEKSEVFC</sequence>
<dbReference type="Proteomes" id="UP000774804">
    <property type="component" value="Unassembled WGS sequence"/>
</dbReference>
<comment type="subcellular location">
    <subcellularLocation>
        <location evidence="1">Endomembrane system</location>
    </subcellularLocation>
</comment>
<dbReference type="Proteomes" id="UP000760860">
    <property type="component" value="Unassembled WGS sequence"/>
</dbReference>
<dbReference type="EMBL" id="MJFZ01000057">
    <property type="protein sequence ID" value="RAW39925.1"/>
    <property type="molecule type" value="Genomic_DNA"/>
</dbReference>
<name>A0A329STE5_9STRA</name>
<evidence type="ECO:0000313" key="8">
    <source>
        <dbReference type="EMBL" id="KAG2868869.1"/>
    </source>
</evidence>
<dbReference type="EMBL" id="RCMV01000049">
    <property type="protein sequence ID" value="KAG3226787.1"/>
    <property type="molecule type" value="Genomic_DNA"/>
</dbReference>
<proteinExistence type="predicted"/>
<evidence type="ECO:0000313" key="10">
    <source>
        <dbReference type="EMBL" id="KAG2954417.1"/>
    </source>
</evidence>
<evidence type="ECO:0000256" key="5">
    <source>
        <dbReference type="SAM" id="MobiDB-lite"/>
    </source>
</evidence>
<dbReference type="GO" id="GO:0012505">
    <property type="term" value="C:endomembrane system"/>
    <property type="evidence" value="ECO:0007669"/>
    <property type="project" value="UniProtKB-SubCell"/>
</dbReference>
<evidence type="ECO:0000256" key="1">
    <source>
        <dbReference type="ARBA" id="ARBA00004308"/>
    </source>
</evidence>
<organism evidence="13 14">
    <name type="scientific">Phytophthora cactorum</name>
    <dbReference type="NCBI Taxonomy" id="29920"/>
    <lineage>
        <taxon>Eukaryota</taxon>
        <taxon>Sar</taxon>
        <taxon>Stramenopiles</taxon>
        <taxon>Oomycota</taxon>
        <taxon>Peronosporomycetes</taxon>
        <taxon>Peronosporales</taxon>
        <taxon>Peronosporaceae</taxon>
        <taxon>Phytophthora</taxon>
    </lineage>
</organism>
<evidence type="ECO:0000313" key="13">
    <source>
        <dbReference type="EMBL" id="RAW39925.1"/>
    </source>
</evidence>
<keyword evidence="3 6" id="KW-1133">Transmembrane helix</keyword>
<reference evidence="13 14" key="1">
    <citation type="submission" date="2018-01" db="EMBL/GenBank/DDBJ databases">
        <title>Draft genome of the strawberry crown rot pathogen Phytophthora cactorum.</title>
        <authorList>
            <person name="Armitage A.D."/>
            <person name="Lysoe E."/>
            <person name="Nellist C.F."/>
            <person name="Harrison R.J."/>
            <person name="Brurberg M.B."/>
        </authorList>
    </citation>
    <scope>NUCLEOTIDE SEQUENCE [LARGE SCALE GENOMIC DNA]</scope>
    <source>
        <strain evidence="13 14">10300</strain>
    </source>
</reference>
<reference evidence="8" key="2">
    <citation type="submission" date="2018-10" db="EMBL/GenBank/DDBJ databases">
        <title>Effector identification in a new, highly contiguous assembly of the strawberry crown rot pathogen Phytophthora cactorum.</title>
        <authorList>
            <person name="Armitage A.D."/>
            <person name="Nellist C.F."/>
            <person name="Bates H."/>
            <person name="Vickerstaff R.J."/>
            <person name="Harrison R.J."/>
        </authorList>
    </citation>
    <scope>NUCLEOTIDE SEQUENCE</scope>
    <source>
        <strain evidence="8">15-7</strain>
        <strain evidence="9">4032</strain>
        <strain evidence="10">4040</strain>
        <strain evidence="11">P415</strain>
        <strain evidence="12">P421</strain>
    </source>
</reference>
<dbReference type="OrthoDB" id="124604at2759"/>
<dbReference type="Proteomes" id="UP000697107">
    <property type="component" value="Unassembled WGS sequence"/>
</dbReference>
<evidence type="ECO:0000259" key="7">
    <source>
        <dbReference type="Pfam" id="PF12632"/>
    </source>
</evidence>
<keyword evidence="2 6" id="KW-0812">Transmembrane</keyword>
<keyword evidence="14" id="KW-1185">Reference proteome</keyword>
<comment type="caution">
    <text evidence="13">The sequence shown here is derived from an EMBL/GenBank/DDBJ whole genome shotgun (WGS) entry which is preliminary data.</text>
</comment>
<keyword evidence="4 6" id="KW-0472">Membrane</keyword>
<evidence type="ECO:0000313" key="11">
    <source>
        <dbReference type="EMBL" id="KAG2993949.1"/>
    </source>
</evidence>
<protein>
    <recommendedName>
        <fullName evidence="7">Myosin-binding domain-containing protein</fullName>
    </recommendedName>
</protein>
<dbReference type="STRING" id="29920.A0A329STE5"/>
<dbReference type="AlphaFoldDB" id="A0A329STE5"/>
<dbReference type="Proteomes" id="UP000736787">
    <property type="component" value="Unassembled WGS sequence"/>
</dbReference>
<dbReference type="Pfam" id="PF12632">
    <property type="entry name" value="Vezatin"/>
    <property type="match status" value="1"/>
</dbReference>
<feature type="region of interest" description="Disordered" evidence="5">
    <location>
        <begin position="489"/>
        <end position="512"/>
    </location>
</feature>
<feature type="transmembrane region" description="Helical" evidence="6">
    <location>
        <begin position="165"/>
        <end position="185"/>
    </location>
</feature>
<evidence type="ECO:0000313" key="14">
    <source>
        <dbReference type="Proteomes" id="UP000251314"/>
    </source>
</evidence>
<evidence type="ECO:0000313" key="12">
    <source>
        <dbReference type="EMBL" id="KAG3226787.1"/>
    </source>
</evidence>
<dbReference type="Proteomes" id="UP000735874">
    <property type="component" value="Unassembled WGS sequence"/>
</dbReference>
<feature type="transmembrane region" description="Helical" evidence="6">
    <location>
        <begin position="139"/>
        <end position="159"/>
    </location>
</feature>